<accession>A0A6I6MLU9</accession>
<evidence type="ECO:0000313" key="1">
    <source>
        <dbReference type="EMBL" id="QGZ94991.1"/>
    </source>
</evidence>
<dbReference type="Proteomes" id="UP000431269">
    <property type="component" value="Chromosome"/>
</dbReference>
<dbReference type="KEGG" id="tsv:DSM104635_01827"/>
<evidence type="ECO:0000313" key="2">
    <source>
        <dbReference type="Proteomes" id="UP000431269"/>
    </source>
</evidence>
<reference evidence="2" key="1">
    <citation type="submission" date="2019-12" db="EMBL/GenBank/DDBJ databases">
        <title>Complete genome of Terracaulis silvestris 0127_4.</title>
        <authorList>
            <person name="Vieira S."/>
            <person name="Riedel T."/>
            <person name="Sproer C."/>
            <person name="Pascual J."/>
            <person name="Boedeker C."/>
            <person name="Overmann J."/>
        </authorList>
    </citation>
    <scope>NUCLEOTIDE SEQUENCE [LARGE SCALE GENOMIC DNA]</scope>
    <source>
        <strain evidence="2">0127_4</strain>
    </source>
</reference>
<dbReference type="RefSeq" id="WP_158765886.1">
    <property type="nucleotide sequence ID" value="NZ_CP047045.1"/>
</dbReference>
<gene>
    <name evidence="1" type="ORF">DSM104635_01827</name>
</gene>
<name>A0A6I6MLU9_9CAUL</name>
<keyword evidence="1" id="KW-0472">Membrane</keyword>
<keyword evidence="1" id="KW-0812">Transmembrane</keyword>
<dbReference type="AlphaFoldDB" id="A0A6I6MLU9"/>
<dbReference type="EMBL" id="CP047045">
    <property type="protein sequence ID" value="QGZ94991.1"/>
    <property type="molecule type" value="Genomic_DNA"/>
</dbReference>
<protein>
    <submittedName>
        <fullName evidence="1">Putative transmembrane transcriptional regulator (Anti-sigma factor)</fullName>
    </submittedName>
</protein>
<organism evidence="1 2">
    <name type="scientific">Terricaulis silvestris</name>
    <dbReference type="NCBI Taxonomy" id="2686094"/>
    <lineage>
        <taxon>Bacteria</taxon>
        <taxon>Pseudomonadati</taxon>
        <taxon>Pseudomonadota</taxon>
        <taxon>Alphaproteobacteria</taxon>
        <taxon>Caulobacterales</taxon>
        <taxon>Caulobacteraceae</taxon>
        <taxon>Terricaulis</taxon>
    </lineage>
</organism>
<keyword evidence="2" id="KW-1185">Reference proteome</keyword>
<sequence length="243" mass="25863">MKLTDEELMAYADGEMPAMDAKRVEAAMAEDPPLAARVARFRAVRRALHTAYDSVLTEPVPERLRALLGDVAANEPPPVVDLAVHRDTRKARFGPPAWAAMAASLVVGVLVGHAVLPSNDLLVGDGRYAGADLARVLDTRLASDATNQSAATRIGLTFRANDGQVCRTFSHAAQAETTSGLACRENDRWAVQVAVHGDAQGEFRQAGADAPAILDAVDAMISGEPFDAEQERAGRESNWAVVP</sequence>
<proteinExistence type="predicted"/>